<dbReference type="InterPro" id="IPR056672">
    <property type="entry name" value="DUF7770"/>
</dbReference>
<keyword evidence="3" id="KW-1185">Reference proteome</keyword>
<dbReference type="EMBL" id="ML991787">
    <property type="protein sequence ID" value="KAF2236055.1"/>
    <property type="molecule type" value="Genomic_DNA"/>
</dbReference>
<evidence type="ECO:0000313" key="2">
    <source>
        <dbReference type="EMBL" id="KAF2236055.1"/>
    </source>
</evidence>
<sequence length="182" mass="19973">MSSWYTPPTFFPVKYVPADRKDEIRAKSVLCVHAVAHPKGPGPHPGGFTNHWCLYLQTGADESVEIDVQPNPQQRGTAIPGGSKADVIASLLPFPIFANAVHYKTMAVPAGLVVAQVLDSLVQHGHDKYEFTARGVGCRKWVDTLAFLTEKGWLDGSMAISDIVRLWPEGIPLELDEGKYYS</sequence>
<evidence type="ECO:0000259" key="1">
    <source>
        <dbReference type="Pfam" id="PF24968"/>
    </source>
</evidence>
<evidence type="ECO:0000313" key="3">
    <source>
        <dbReference type="Proteomes" id="UP000800092"/>
    </source>
</evidence>
<protein>
    <recommendedName>
        <fullName evidence="1">DUF7770 domain-containing protein</fullName>
    </recommendedName>
</protein>
<accession>A0A6A6HD89</accession>
<dbReference type="AlphaFoldDB" id="A0A6A6HD89"/>
<feature type="domain" description="DUF7770" evidence="1">
    <location>
        <begin position="32"/>
        <end position="181"/>
    </location>
</feature>
<gene>
    <name evidence="2" type="ORF">EV356DRAFT_83294</name>
</gene>
<organism evidence="2 3">
    <name type="scientific">Viridothelium virens</name>
    <name type="common">Speckled blister lichen</name>
    <name type="synonym">Trypethelium virens</name>
    <dbReference type="NCBI Taxonomy" id="1048519"/>
    <lineage>
        <taxon>Eukaryota</taxon>
        <taxon>Fungi</taxon>
        <taxon>Dikarya</taxon>
        <taxon>Ascomycota</taxon>
        <taxon>Pezizomycotina</taxon>
        <taxon>Dothideomycetes</taxon>
        <taxon>Dothideomycetes incertae sedis</taxon>
        <taxon>Trypetheliales</taxon>
        <taxon>Trypetheliaceae</taxon>
        <taxon>Viridothelium</taxon>
    </lineage>
</organism>
<proteinExistence type="predicted"/>
<reference evidence="2" key="1">
    <citation type="journal article" date="2020" name="Stud. Mycol.">
        <title>101 Dothideomycetes genomes: a test case for predicting lifestyles and emergence of pathogens.</title>
        <authorList>
            <person name="Haridas S."/>
            <person name="Albert R."/>
            <person name="Binder M."/>
            <person name="Bloem J."/>
            <person name="Labutti K."/>
            <person name="Salamov A."/>
            <person name="Andreopoulos B."/>
            <person name="Baker S."/>
            <person name="Barry K."/>
            <person name="Bills G."/>
            <person name="Bluhm B."/>
            <person name="Cannon C."/>
            <person name="Castanera R."/>
            <person name="Culley D."/>
            <person name="Daum C."/>
            <person name="Ezra D."/>
            <person name="Gonzalez J."/>
            <person name="Henrissat B."/>
            <person name="Kuo A."/>
            <person name="Liang C."/>
            <person name="Lipzen A."/>
            <person name="Lutzoni F."/>
            <person name="Magnuson J."/>
            <person name="Mondo S."/>
            <person name="Nolan M."/>
            <person name="Ohm R."/>
            <person name="Pangilinan J."/>
            <person name="Park H.-J."/>
            <person name="Ramirez L."/>
            <person name="Alfaro M."/>
            <person name="Sun H."/>
            <person name="Tritt A."/>
            <person name="Yoshinaga Y."/>
            <person name="Zwiers L.-H."/>
            <person name="Turgeon B."/>
            <person name="Goodwin S."/>
            <person name="Spatafora J."/>
            <person name="Crous P."/>
            <person name="Grigoriev I."/>
        </authorList>
    </citation>
    <scope>NUCLEOTIDE SEQUENCE</scope>
    <source>
        <strain evidence="2">Tuck. ex Michener</strain>
    </source>
</reference>
<dbReference type="OrthoDB" id="3527137at2759"/>
<dbReference type="Pfam" id="PF24968">
    <property type="entry name" value="DUF7770"/>
    <property type="match status" value="1"/>
</dbReference>
<dbReference type="Proteomes" id="UP000800092">
    <property type="component" value="Unassembled WGS sequence"/>
</dbReference>
<name>A0A6A6HD89_VIRVR</name>